<dbReference type="Pfam" id="PF20056">
    <property type="entry name" value="DUF6455"/>
    <property type="match status" value="1"/>
</dbReference>
<keyword evidence="3" id="KW-1185">Reference proteome</keyword>
<protein>
    <submittedName>
        <fullName evidence="2">DUF6455 family protein</fullName>
    </submittedName>
</protein>
<dbReference type="EMBL" id="JBHUEQ010000003">
    <property type="protein sequence ID" value="MFD1743987.1"/>
    <property type="molecule type" value="Genomic_DNA"/>
</dbReference>
<sequence>MASQVSHGSLAARLSHLYGNIRNCFSQQDELRQLDPEMQARIASDLALSPSRLLHLSDTAADAATEMEALMRALRIDPPEVRLASPGQFRDMQVNCALCENKDACRRDLASGAITEHYVDYCSNSEELSALRAQPRFLAD</sequence>
<evidence type="ECO:0000313" key="3">
    <source>
        <dbReference type="Proteomes" id="UP001597322"/>
    </source>
</evidence>
<reference evidence="3" key="1">
    <citation type="journal article" date="2019" name="Int. J. Syst. Evol. Microbiol.">
        <title>The Global Catalogue of Microorganisms (GCM) 10K type strain sequencing project: providing services to taxonomists for standard genome sequencing and annotation.</title>
        <authorList>
            <consortium name="The Broad Institute Genomics Platform"/>
            <consortium name="The Broad Institute Genome Sequencing Center for Infectious Disease"/>
            <person name="Wu L."/>
            <person name="Ma J."/>
        </authorList>
    </citation>
    <scope>NUCLEOTIDE SEQUENCE [LARGE SCALE GENOMIC DNA]</scope>
    <source>
        <strain evidence="3">CG52</strain>
    </source>
</reference>
<dbReference type="RefSeq" id="WP_377395135.1">
    <property type="nucleotide sequence ID" value="NZ_JBHUEQ010000003.1"/>
</dbReference>
<gene>
    <name evidence="2" type="ORF">ACFSE1_00775</name>
</gene>
<proteinExistence type="predicted"/>
<dbReference type="InterPro" id="IPR045601">
    <property type="entry name" value="DUF6455"/>
</dbReference>
<organism evidence="2 3">
    <name type="scientific">Rhizobium helianthi</name>
    <dbReference type="NCBI Taxonomy" id="1132695"/>
    <lineage>
        <taxon>Bacteria</taxon>
        <taxon>Pseudomonadati</taxon>
        <taxon>Pseudomonadota</taxon>
        <taxon>Alphaproteobacteria</taxon>
        <taxon>Hyphomicrobiales</taxon>
        <taxon>Rhizobiaceae</taxon>
        <taxon>Rhizobium/Agrobacterium group</taxon>
        <taxon>Rhizobium</taxon>
    </lineage>
</organism>
<accession>A0ABW4LZB0</accession>
<feature type="domain" description="DUF6455" evidence="1">
    <location>
        <begin position="60"/>
        <end position="133"/>
    </location>
</feature>
<evidence type="ECO:0000259" key="1">
    <source>
        <dbReference type="Pfam" id="PF20056"/>
    </source>
</evidence>
<name>A0ABW4LZB0_9HYPH</name>
<dbReference type="Proteomes" id="UP001597322">
    <property type="component" value="Unassembled WGS sequence"/>
</dbReference>
<evidence type="ECO:0000313" key="2">
    <source>
        <dbReference type="EMBL" id="MFD1743987.1"/>
    </source>
</evidence>
<comment type="caution">
    <text evidence="2">The sequence shown here is derived from an EMBL/GenBank/DDBJ whole genome shotgun (WGS) entry which is preliminary data.</text>
</comment>